<accession>A0A0V1CD55</accession>
<comment type="caution">
    <text evidence="1">The sequence shown here is derived from an EMBL/GenBank/DDBJ whole genome shotgun (WGS) entry which is preliminary data.</text>
</comment>
<sequence length="323" mass="37330">MFSKTGCLSFLHIFLTIYFSCKFQRNMHMWFFIYFVFFSSVLQPTFSADCGVQATTKSLYVHLVVITAERNPEEKQCLGTIVHLQHNDTYSDTILTSKSCLKSKDLKSTVVVTALDFYKTDTMKSIHVVRSIFPKTLGHLASKVYASVSSPGSRNYALLKLQKPIVYDSEKHSVCLPQESEITFPIRRKCYLPKIYKNGRLGNPMKVAVHSKDMVANYSSETYQQMDLIVETESVYSNRKRIHEDEFIVMGMPILCIDAEKYFKVHKYFQYGIFDQQRTILKRDSSKLIYVFTPLFNALNHIMFVVSTKKFHHGYPGVETETP</sequence>
<dbReference type="InterPro" id="IPR043504">
    <property type="entry name" value="Peptidase_S1_PA_chymotrypsin"/>
</dbReference>
<dbReference type="Gene3D" id="2.40.10.10">
    <property type="entry name" value="Trypsin-like serine proteases"/>
    <property type="match status" value="1"/>
</dbReference>
<organism evidence="1 2">
    <name type="scientific">Trichinella britovi</name>
    <name type="common">Parasitic roundworm</name>
    <dbReference type="NCBI Taxonomy" id="45882"/>
    <lineage>
        <taxon>Eukaryota</taxon>
        <taxon>Metazoa</taxon>
        <taxon>Ecdysozoa</taxon>
        <taxon>Nematoda</taxon>
        <taxon>Enoplea</taxon>
        <taxon>Dorylaimia</taxon>
        <taxon>Trichinellida</taxon>
        <taxon>Trichinellidae</taxon>
        <taxon>Trichinella</taxon>
    </lineage>
</organism>
<name>A0A0V1CD55_TRIBR</name>
<gene>
    <name evidence="1" type="ORF">T03_7893</name>
</gene>
<dbReference type="OrthoDB" id="5917004at2759"/>
<dbReference type="OMA" id="NAINHIM"/>
<keyword evidence="2" id="KW-1185">Reference proteome</keyword>
<dbReference type="EMBL" id="JYDI01000251">
    <property type="protein sequence ID" value="KRY47220.1"/>
    <property type="molecule type" value="Genomic_DNA"/>
</dbReference>
<dbReference type="InterPro" id="IPR009003">
    <property type="entry name" value="Peptidase_S1_PA"/>
</dbReference>
<dbReference type="AlphaFoldDB" id="A0A0V1CD55"/>
<dbReference type="Proteomes" id="UP000054653">
    <property type="component" value="Unassembled WGS sequence"/>
</dbReference>
<proteinExistence type="predicted"/>
<evidence type="ECO:0000313" key="2">
    <source>
        <dbReference type="Proteomes" id="UP000054653"/>
    </source>
</evidence>
<protein>
    <submittedName>
        <fullName evidence="1">Uncharacterized protein</fullName>
    </submittedName>
</protein>
<reference evidence="1 2" key="1">
    <citation type="submission" date="2015-01" db="EMBL/GenBank/DDBJ databases">
        <title>Evolution of Trichinella species and genotypes.</title>
        <authorList>
            <person name="Korhonen P.K."/>
            <person name="Edoardo P."/>
            <person name="Giuseppe L.R."/>
            <person name="Gasser R.B."/>
        </authorList>
    </citation>
    <scope>NUCLEOTIDE SEQUENCE [LARGE SCALE GENOMIC DNA]</scope>
    <source>
        <strain evidence="1">ISS120</strain>
    </source>
</reference>
<dbReference type="SUPFAM" id="SSF50494">
    <property type="entry name" value="Trypsin-like serine proteases"/>
    <property type="match status" value="1"/>
</dbReference>
<evidence type="ECO:0000313" key="1">
    <source>
        <dbReference type="EMBL" id="KRY47220.1"/>
    </source>
</evidence>